<keyword evidence="4" id="KW-1185">Reference proteome</keyword>
<feature type="region of interest" description="Disordered" evidence="1">
    <location>
        <begin position="55"/>
        <end position="74"/>
    </location>
</feature>
<name>A0A4Q9PT24_9APHY</name>
<dbReference type="EMBL" id="ML145136">
    <property type="protein sequence ID" value="TBU57525.1"/>
    <property type="molecule type" value="Genomic_DNA"/>
</dbReference>
<dbReference type="AlphaFoldDB" id="A0A4Q9PT24"/>
<organism evidence="3 4">
    <name type="scientific">Dichomitus squalens</name>
    <dbReference type="NCBI Taxonomy" id="114155"/>
    <lineage>
        <taxon>Eukaryota</taxon>
        <taxon>Fungi</taxon>
        <taxon>Dikarya</taxon>
        <taxon>Basidiomycota</taxon>
        <taxon>Agaricomycotina</taxon>
        <taxon>Agaricomycetes</taxon>
        <taxon>Polyporales</taxon>
        <taxon>Polyporaceae</taxon>
        <taxon>Dichomitus</taxon>
    </lineage>
</organism>
<keyword evidence="2" id="KW-1133">Transmembrane helix</keyword>
<accession>A0A4Q9PT24</accession>
<reference evidence="3 4" key="1">
    <citation type="submission" date="2019-01" db="EMBL/GenBank/DDBJ databases">
        <title>Draft genome sequences of three monokaryotic isolates of the white-rot basidiomycete fungus Dichomitus squalens.</title>
        <authorList>
            <consortium name="DOE Joint Genome Institute"/>
            <person name="Lopez S.C."/>
            <person name="Andreopoulos B."/>
            <person name="Pangilinan J."/>
            <person name="Lipzen A."/>
            <person name="Riley R."/>
            <person name="Ahrendt S."/>
            <person name="Ng V."/>
            <person name="Barry K."/>
            <person name="Daum C."/>
            <person name="Grigoriev I.V."/>
            <person name="Hilden K.S."/>
            <person name="Makela M.R."/>
            <person name="de Vries R.P."/>
        </authorList>
    </citation>
    <scope>NUCLEOTIDE SEQUENCE [LARGE SCALE GENOMIC DNA]</scope>
    <source>
        <strain evidence="3 4">CBS 464.89</strain>
    </source>
</reference>
<keyword evidence="2" id="KW-0812">Transmembrane</keyword>
<evidence type="ECO:0000256" key="2">
    <source>
        <dbReference type="SAM" id="Phobius"/>
    </source>
</evidence>
<gene>
    <name evidence="3" type="ORF">BD310DRAFT_880718</name>
</gene>
<evidence type="ECO:0000256" key="1">
    <source>
        <dbReference type="SAM" id="MobiDB-lite"/>
    </source>
</evidence>
<sequence length="74" mass="8201">MVRAGSSATEPPRHETVAYHCRCRGMVPLSFSLVLVIVIVRWTLVQPVRKEYGPLCGPSTPSRQKTQTPLLVTP</sequence>
<proteinExistence type="predicted"/>
<feature type="compositionally biased region" description="Polar residues" evidence="1">
    <location>
        <begin position="59"/>
        <end position="74"/>
    </location>
</feature>
<keyword evidence="2" id="KW-0472">Membrane</keyword>
<feature type="transmembrane region" description="Helical" evidence="2">
    <location>
        <begin position="25"/>
        <end position="44"/>
    </location>
</feature>
<dbReference type="Proteomes" id="UP000292082">
    <property type="component" value="Unassembled WGS sequence"/>
</dbReference>
<evidence type="ECO:0000313" key="4">
    <source>
        <dbReference type="Proteomes" id="UP000292082"/>
    </source>
</evidence>
<evidence type="ECO:0000313" key="3">
    <source>
        <dbReference type="EMBL" id="TBU57525.1"/>
    </source>
</evidence>
<protein>
    <submittedName>
        <fullName evidence="3">Uncharacterized protein</fullName>
    </submittedName>
</protein>